<evidence type="ECO:0000313" key="3">
    <source>
        <dbReference type="Proteomes" id="UP001205890"/>
    </source>
</evidence>
<dbReference type="PANTHER" id="PTHR12526:SF636">
    <property type="entry name" value="BLL3647 PROTEIN"/>
    <property type="match status" value="1"/>
</dbReference>
<gene>
    <name evidence="2" type="ORF">NK718_11810</name>
</gene>
<reference evidence="2 3" key="1">
    <citation type="submission" date="2022-07" db="EMBL/GenBank/DDBJ databases">
        <authorList>
            <person name="Li W.-J."/>
            <person name="Deng Q.-Q."/>
        </authorList>
    </citation>
    <scope>NUCLEOTIDE SEQUENCE [LARGE SCALE GENOMIC DNA]</scope>
    <source>
        <strain evidence="2 3">SYSU M60028</strain>
    </source>
</reference>
<sequence length="438" mass="47672">MTASVRAPARPAVAVVVKGYPRLSETFIAQEILALERHGVPLEIWALRHPTDKAIHPMNRAIAAPVRYLPEYLYREPWRVLRGAWRALAMPGFGRLLRVALRDFARDPTPNRGRRLGQAFVLAAELDPALRHLHVHYLHTPCSVVRYAALLTGRRFSFSAHAKDIWTTPDWEKREKIADAAWGVTCTQAGLAELRRLAPRGDEERVALVYHGLDLSRFPPPPERPARDGSDPADPVRILSVGRAVAKKGFDDLLAALSMLPPGLHWRFEHIGSGELRDALKARAAALGLADRVVWRGGQAQDAVIAAMREADIFVLPCKEGDKGDRDGLPNVIMEAATQGLAILSTDFAGVPEFVRDGREGLLTPPGSPEALAAALARLVAGPGLRRALGEAASRRVRDDFSFEAGIAAVLSRLRAVADLPDTADLPAPADAPRVAAE</sequence>
<comment type="caution">
    <text evidence="2">The sequence shown here is derived from an EMBL/GenBank/DDBJ whole genome shotgun (WGS) entry which is preliminary data.</text>
</comment>
<dbReference type="Pfam" id="PF00534">
    <property type="entry name" value="Glycos_transf_1"/>
    <property type="match status" value="1"/>
</dbReference>
<dbReference type="InterPro" id="IPR001296">
    <property type="entry name" value="Glyco_trans_1"/>
</dbReference>
<dbReference type="Gene3D" id="3.40.50.2000">
    <property type="entry name" value="Glycogen Phosphorylase B"/>
    <property type="match status" value="2"/>
</dbReference>
<name>A0ABT1LCP6_9HYPH</name>
<accession>A0ABT1LCP6</accession>
<dbReference type="PANTHER" id="PTHR12526">
    <property type="entry name" value="GLYCOSYLTRANSFERASE"/>
    <property type="match status" value="1"/>
</dbReference>
<proteinExistence type="predicted"/>
<evidence type="ECO:0000259" key="1">
    <source>
        <dbReference type="Pfam" id="PF00534"/>
    </source>
</evidence>
<dbReference type="EMBL" id="JANCLU010000010">
    <property type="protein sequence ID" value="MCP8939204.1"/>
    <property type="molecule type" value="Genomic_DNA"/>
</dbReference>
<protein>
    <submittedName>
        <fullName evidence="2">Glycosyltransferase family 4 protein</fullName>
    </submittedName>
</protein>
<dbReference type="Proteomes" id="UP001205890">
    <property type="component" value="Unassembled WGS sequence"/>
</dbReference>
<organism evidence="2 3">
    <name type="scientific">Alsobacter ponti</name>
    <dbReference type="NCBI Taxonomy" id="2962936"/>
    <lineage>
        <taxon>Bacteria</taxon>
        <taxon>Pseudomonadati</taxon>
        <taxon>Pseudomonadota</taxon>
        <taxon>Alphaproteobacteria</taxon>
        <taxon>Hyphomicrobiales</taxon>
        <taxon>Alsobacteraceae</taxon>
        <taxon>Alsobacter</taxon>
    </lineage>
</organism>
<dbReference type="RefSeq" id="WP_254742246.1">
    <property type="nucleotide sequence ID" value="NZ_JANCLU010000010.1"/>
</dbReference>
<keyword evidence="3" id="KW-1185">Reference proteome</keyword>
<dbReference type="CDD" id="cd03801">
    <property type="entry name" value="GT4_PimA-like"/>
    <property type="match status" value="1"/>
</dbReference>
<feature type="domain" description="Glycosyl transferase family 1" evidence="1">
    <location>
        <begin position="233"/>
        <end position="395"/>
    </location>
</feature>
<dbReference type="SUPFAM" id="SSF53756">
    <property type="entry name" value="UDP-Glycosyltransferase/glycogen phosphorylase"/>
    <property type="match status" value="1"/>
</dbReference>
<evidence type="ECO:0000313" key="2">
    <source>
        <dbReference type="EMBL" id="MCP8939204.1"/>
    </source>
</evidence>